<dbReference type="STRING" id="74557.A0A1V9YHG1"/>
<dbReference type="AlphaFoldDB" id="A0A1V9YHG1"/>
<protein>
    <submittedName>
        <fullName evidence="2">Uncharacterized protein</fullName>
    </submittedName>
</protein>
<feature type="transmembrane region" description="Helical" evidence="1">
    <location>
        <begin position="165"/>
        <end position="185"/>
    </location>
</feature>
<keyword evidence="3" id="KW-1185">Reference proteome</keyword>
<comment type="caution">
    <text evidence="2">The sequence shown here is derived from an EMBL/GenBank/DDBJ whole genome shotgun (WGS) entry which is preliminary data.</text>
</comment>
<keyword evidence="1" id="KW-1133">Transmembrane helix</keyword>
<gene>
    <name evidence="2" type="ORF">THRCLA_23057</name>
</gene>
<proteinExistence type="predicted"/>
<keyword evidence="1" id="KW-0812">Transmembrane</keyword>
<dbReference type="Proteomes" id="UP000243217">
    <property type="component" value="Unassembled WGS sequence"/>
</dbReference>
<evidence type="ECO:0000313" key="2">
    <source>
        <dbReference type="EMBL" id="OQR85136.1"/>
    </source>
</evidence>
<keyword evidence="1" id="KW-0472">Membrane</keyword>
<name>A0A1V9YHG1_9STRA</name>
<feature type="transmembrane region" description="Helical" evidence="1">
    <location>
        <begin position="37"/>
        <end position="57"/>
    </location>
</feature>
<accession>A0A1V9YHG1</accession>
<evidence type="ECO:0000256" key="1">
    <source>
        <dbReference type="SAM" id="Phobius"/>
    </source>
</evidence>
<evidence type="ECO:0000313" key="3">
    <source>
        <dbReference type="Proteomes" id="UP000243217"/>
    </source>
</evidence>
<sequence>MPITPLFTLHRDCYTENMDMMVYCSSGSIEIGNWKRAVLIVSILVYTVVFCSIIISVKPKKTCHRANTSAVAVAFLHPPTTFTSVEAQLDITEAAMVGILSFKALGKHYFFYTKVWLPLSSPSEITIDGGIALLPNAVNLKQNVFVGPKEITIPQIKSRAKKFDIFGGVIYVVISLLSNFANLYAARSLLFNDFG</sequence>
<reference evidence="2 3" key="1">
    <citation type="journal article" date="2014" name="Genome Biol. Evol.">
        <title>The secreted proteins of Achlya hypogyna and Thraustotheca clavata identify the ancestral oomycete secretome and reveal gene acquisitions by horizontal gene transfer.</title>
        <authorList>
            <person name="Misner I."/>
            <person name="Blouin N."/>
            <person name="Leonard G."/>
            <person name="Richards T.A."/>
            <person name="Lane C.E."/>
        </authorList>
    </citation>
    <scope>NUCLEOTIDE SEQUENCE [LARGE SCALE GENOMIC DNA]</scope>
    <source>
        <strain evidence="2 3">ATCC 34112</strain>
    </source>
</reference>
<organism evidence="2 3">
    <name type="scientific">Thraustotheca clavata</name>
    <dbReference type="NCBI Taxonomy" id="74557"/>
    <lineage>
        <taxon>Eukaryota</taxon>
        <taxon>Sar</taxon>
        <taxon>Stramenopiles</taxon>
        <taxon>Oomycota</taxon>
        <taxon>Saprolegniomycetes</taxon>
        <taxon>Saprolegniales</taxon>
        <taxon>Achlyaceae</taxon>
        <taxon>Thraustotheca</taxon>
    </lineage>
</organism>
<dbReference type="EMBL" id="JNBS01003885">
    <property type="protein sequence ID" value="OQR85136.1"/>
    <property type="molecule type" value="Genomic_DNA"/>
</dbReference>